<dbReference type="RefSeq" id="WP_142911557.1">
    <property type="nucleotide sequence ID" value="NZ_JAPZLP010000001.1"/>
</dbReference>
<gene>
    <name evidence="1" type="ORF">EXN23_01030</name>
</gene>
<evidence type="ECO:0000313" key="1">
    <source>
        <dbReference type="EMBL" id="TRA96853.1"/>
    </source>
</evidence>
<sequence>MIRRGVVPLAWDEPFVSADHAINGPFDLAKINRKEVRKGDVYLTVFEITIRNPGVAWLAGLDNPYFVVWEQLPSDPAPVILGRGRIEAMPTSLTKIEVSCEIVCVPPDEDDVLEADAATHRTGEVDYDPDAPAADREAAEVYDPVFFNPESDDPSDVLKGTLQYYRWDPVTLALTRVGMIESPTSHVVDNAQLGSEDLHVDNPPRKTSLIRLHASWTQSASGDCSGQFLAARDIATYHWKEIADGMPKAGDAIGSSDGWTIAEAEVNSITPMVEHEFGRLTPNPFGATGQKITMEPKIVNVSARAHFEYSQQREELLDLYLSSGIQTIMQPDRVEHIDTIPLSALTIDNTTKEWLYEDPDTLVPIEYVVGDRRQANGKCYVCLIAHTATPTFRRWLTDPETDEQVEIWDLVPKKAAIPELSAKFFDTDRGTRAVRHGLRQLLRIYMERAMCGSLRVTVKAWVGRGISCGDGITVVSPRLPGGQVIGIVTGVEWDVMASKQEAFVDVAFAPGAGEHPADITGKQETAGIYYDLTAGSLNEPVKAWALEGATPRFVVVENEEPAQQFAGFAASAAGENPVDAISNLPTAIRVYYDPLRQEDLISRRLSVHTLPIFVPMGVNLQPEIPGP</sequence>
<dbReference type="Proteomes" id="UP000319481">
    <property type="component" value="Unassembled WGS sequence"/>
</dbReference>
<reference evidence="1 2" key="1">
    <citation type="journal article" date="2019" name="Appl. Microbiol. Biotechnol.">
        <title>Differential efficiency of wild type rhizogenic strains for rol gene transformation of plants.</title>
        <authorList>
            <person name="Desmet S."/>
            <person name="De Keyser E."/>
            <person name="Van Vaerenbergh J."/>
            <person name="Baeyen S."/>
            <person name="Van Huylenbroeck J."/>
            <person name="Geelen D."/>
            <person name="Dhooghe E."/>
        </authorList>
    </citation>
    <scope>NUCLEOTIDE SEQUENCE [LARGE SCALE GENOMIC DNA]</scope>
    <source>
        <strain evidence="1 2">GBBC3283</strain>
    </source>
</reference>
<keyword evidence="2" id="KW-1185">Reference proteome</keyword>
<accession>A0ABY3BW20</accession>
<evidence type="ECO:0000313" key="2">
    <source>
        <dbReference type="Proteomes" id="UP000319481"/>
    </source>
</evidence>
<name>A0ABY3BW20_9HYPH</name>
<proteinExistence type="predicted"/>
<protein>
    <submittedName>
        <fullName evidence="1">Uncharacterized protein</fullName>
    </submittedName>
</protein>
<dbReference type="EMBL" id="SGNZ01000001">
    <property type="protein sequence ID" value="TRA96853.1"/>
    <property type="molecule type" value="Genomic_DNA"/>
</dbReference>
<comment type="caution">
    <text evidence="1">The sequence shown here is derived from an EMBL/GenBank/DDBJ whole genome shotgun (WGS) entry which is preliminary data.</text>
</comment>
<organism evidence="1 2">
    <name type="scientific">Agrobacterium salinitolerans</name>
    <dbReference type="NCBI Taxonomy" id="1183413"/>
    <lineage>
        <taxon>Bacteria</taxon>
        <taxon>Pseudomonadati</taxon>
        <taxon>Pseudomonadota</taxon>
        <taxon>Alphaproteobacteria</taxon>
        <taxon>Hyphomicrobiales</taxon>
        <taxon>Rhizobiaceae</taxon>
        <taxon>Rhizobium/Agrobacterium group</taxon>
        <taxon>Agrobacterium</taxon>
    </lineage>
</organism>